<accession>A0A1L9R5K6</accession>
<dbReference type="Gene3D" id="3.40.50.620">
    <property type="entry name" value="HUPs"/>
    <property type="match status" value="1"/>
</dbReference>
<dbReference type="InterPro" id="IPR014729">
    <property type="entry name" value="Rossmann-like_a/b/a_fold"/>
</dbReference>
<dbReference type="AlphaFoldDB" id="A0A1L9R5K6"/>
<organism evidence="1 2">
    <name type="scientific">Aspergillus wentii DTO 134E9</name>
    <dbReference type="NCBI Taxonomy" id="1073089"/>
    <lineage>
        <taxon>Eukaryota</taxon>
        <taxon>Fungi</taxon>
        <taxon>Dikarya</taxon>
        <taxon>Ascomycota</taxon>
        <taxon>Pezizomycotina</taxon>
        <taxon>Eurotiomycetes</taxon>
        <taxon>Eurotiomycetidae</taxon>
        <taxon>Eurotiales</taxon>
        <taxon>Aspergillaceae</taxon>
        <taxon>Aspergillus</taxon>
        <taxon>Aspergillus subgen. Cremei</taxon>
    </lineage>
</organism>
<dbReference type="PANTHER" id="PTHR30336">
    <property type="entry name" value="INNER MEMBRANE PROTEIN, PROBABLE PERMEASE"/>
    <property type="match status" value="1"/>
</dbReference>
<evidence type="ECO:0000313" key="1">
    <source>
        <dbReference type="EMBL" id="OJJ30158.1"/>
    </source>
</evidence>
<dbReference type="InterPro" id="IPR051599">
    <property type="entry name" value="Cell_Envelope_Assoc"/>
</dbReference>
<keyword evidence="2" id="KW-1185">Reference proteome</keyword>
<dbReference type="PANTHER" id="PTHR30336:SF20">
    <property type="entry name" value="DUF218 DOMAIN-CONTAINING PROTEIN"/>
    <property type="match status" value="1"/>
</dbReference>
<dbReference type="GO" id="GO:0005886">
    <property type="term" value="C:plasma membrane"/>
    <property type="evidence" value="ECO:0007669"/>
    <property type="project" value="TreeGrafter"/>
</dbReference>
<name>A0A1L9R5K6_ASPWE</name>
<evidence type="ECO:0000313" key="2">
    <source>
        <dbReference type="Proteomes" id="UP000184383"/>
    </source>
</evidence>
<dbReference type="VEuPathDB" id="FungiDB:ASPWEDRAFT_45721"/>
<proteinExistence type="predicted"/>
<protein>
    <submittedName>
        <fullName evidence="1">Uncharacterized protein</fullName>
    </submittedName>
</protein>
<dbReference type="Proteomes" id="UP000184383">
    <property type="component" value="Unassembled WGS sequence"/>
</dbReference>
<dbReference type="Gene3D" id="1.10.3620.10">
    <property type="entry name" value="YdcF like domain"/>
    <property type="match status" value="1"/>
</dbReference>
<reference evidence="2" key="1">
    <citation type="journal article" date="2017" name="Genome Biol.">
        <title>Comparative genomics reveals high biological diversity and specific adaptations in the industrially and medically important fungal genus Aspergillus.</title>
        <authorList>
            <person name="de Vries R.P."/>
            <person name="Riley R."/>
            <person name="Wiebenga A."/>
            <person name="Aguilar-Osorio G."/>
            <person name="Amillis S."/>
            <person name="Uchima C.A."/>
            <person name="Anderluh G."/>
            <person name="Asadollahi M."/>
            <person name="Askin M."/>
            <person name="Barry K."/>
            <person name="Battaglia E."/>
            <person name="Bayram O."/>
            <person name="Benocci T."/>
            <person name="Braus-Stromeyer S.A."/>
            <person name="Caldana C."/>
            <person name="Canovas D."/>
            <person name="Cerqueira G.C."/>
            <person name="Chen F."/>
            <person name="Chen W."/>
            <person name="Choi C."/>
            <person name="Clum A."/>
            <person name="Dos Santos R.A."/>
            <person name="Damasio A.R."/>
            <person name="Diallinas G."/>
            <person name="Emri T."/>
            <person name="Fekete E."/>
            <person name="Flipphi M."/>
            <person name="Freyberg S."/>
            <person name="Gallo A."/>
            <person name="Gournas C."/>
            <person name="Habgood R."/>
            <person name="Hainaut M."/>
            <person name="Harispe M.L."/>
            <person name="Henrissat B."/>
            <person name="Hilden K.S."/>
            <person name="Hope R."/>
            <person name="Hossain A."/>
            <person name="Karabika E."/>
            <person name="Karaffa L."/>
            <person name="Karanyi Z."/>
            <person name="Krasevec N."/>
            <person name="Kuo A."/>
            <person name="Kusch H."/>
            <person name="LaButti K."/>
            <person name="Lagendijk E.L."/>
            <person name="Lapidus A."/>
            <person name="Levasseur A."/>
            <person name="Lindquist E."/>
            <person name="Lipzen A."/>
            <person name="Logrieco A.F."/>
            <person name="MacCabe A."/>
            <person name="Maekelae M.R."/>
            <person name="Malavazi I."/>
            <person name="Melin P."/>
            <person name="Meyer V."/>
            <person name="Mielnichuk N."/>
            <person name="Miskei M."/>
            <person name="Molnar A.P."/>
            <person name="Mule G."/>
            <person name="Ngan C.Y."/>
            <person name="Orejas M."/>
            <person name="Orosz E."/>
            <person name="Ouedraogo J.P."/>
            <person name="Overkamp K.M."/>
            <person name="Park H.-S."/>
            <person name="Perrone G."/>
            <person name="Piumi F."/>
            <person name="Punt P.J."/>
            <person name="Ram A.F."/>
            <person name="Ramon A."/>
            <person name="Rauscher S."/>
            <person name="Record E."/>
            <person name="Riano-Pachon D.M."/>
            <person name="Robert V."/>
            <person name="Roehrig J."/>
            <person name="Ruller R."/>
            <person name="Salamov A."/>
            <person name="Salih N.S."/>
            <person name="Samson R.A."/>
            <person name="Sandor E."/>
            <person name="Sanguinetti M."/>
            <person name="Schuetze T."/>
            <person name="Sepcic K."/>
            <person name="Shelest E."/>
            <person name="Sherlock G."/>
            <person name="Sophianopoulou V."/>
            <person name="Squina F.M."/>
            <person name="Sun H."/>
            <person name="Susca A."/>
            <person name="Todd R.B."/>
            <person name="Tsang A."/>
            <person name="Unkles S.E."/>
            <person name="van de Wiele N."/>
            <person name="van Rossen-Uffink D."/>
            <person name="Oliveira J.V."/>
            <person name="Vesth T.C."/>
            <person name="Visser J."/>
            <person name="Yu J.-H."/>
            <person name="Zhou M."/>
            <person name="Andersen M.R."/>
            <person name="Archer D.B."/>
            <person name="Baker S.E."/>
            <person name="Benoit I."/>
            <person name="Brakhage A.A."/>
            <person name="Braus G.H."/>
            <person name="Fischer R."/>
            <person name="Frisvad J.C."/>
            <person name="Goldman G.H."/>
            <person name="Houbraken J."/>
            <person name="Oakley B."/>
            <person name="Pocsi I."/>
            <person name="Scazzocchio C."/>
            <person name="Seiboth B."/>
            <person name="vanKuyk P.A."/>
            <person name="Wortman J."/>
            <person name="Dyer P.S."/>
            <person name="Grigoriev I.V."/>
        </authorList>
    </citation>
    <scope>NUCLEOTIDE SEQUENCE [LARGE SCALE GENOMIC DNA]</scope>
    <source>
        <strain evidence="2">DTO 134E9</strain>
    </source>
</reference>
<dbReference type="InterPro" id="IPR003848">
    <property type="entry name" value="DUF218"/>
</dbReference>
<dbReference type="GeneID" id="63752459"/>
<dbReference type="RefSeq" id="XP_040683835.1">
    <property type="nucleotide sequence ID" value="XM_040836611.1"/>
</dbReference>
<dbReference type="EMBL" id="KV878217">
    <property type="protein sequence ID" value="OJJ30158.1"/>
    <property type="molecule type" value="Genomic_DNA"/>
</dbReference>
<dbReference type="CDD" id="cd06259">
    <property type="entry name" value="YdcF-like"/>
    <property type="match status" value="1"/>
</dbReference>
<dbReference type="OrthoDB" id="17725at2759"/>
<sequence>MDSSQTTMQAGTKTVEDINTVSEYLSNPDLSTLSAADCIVICASAILHQAENLFQSLQTNPSLTKCLVLCGGIGHSTHYIHEAVANHPIFSRIAGDVIGLSEARVLEKILNEFFDTDTITSHGCQILVEDKSTNCGLNASLSRNVLDKAGIHPTTCIIIQDPTMMRRTIASFKKAYEDVIHIPEFIGYPVFVPRMTVKDVVLAYDDSIPTALWPQSRFLELLIGEIPRLRDDENGYGPNGKGFIPHVEVPHRVEEAWMRLRGVSDATR</sequence>
<gene>
    <name evidence="1" type="ORF">ASPWEDRAFT_45721</name>
</gene>